<evidence type="ECO:0000313" key="2">
    <source>
        <dbReference type="Proteomes" id="UP001063228"/>
    </source>
</evidence>
<keyword evidence="2" id="KW-1185">Reference proteome</keyword>
<reference evidence="1" key="1">
    <citation type="submission" date="2021-08" db="EMBL/GenBank/DDBJ databases">
        <title>Complete genome sequence of Pseudomonas phytophila.</title>
        <authorList>
            <person name="Weir B.S."/>
            <person name="Templeton M.D."/>
            <person name="Arshed S."/>
            <person name="Andersen M.T."/>
            <person name="Jayaraman J."/>
        </authorList>
    </citation>
    <scope>NUCLEOTIDE SEQUENCE</scope>
    <source>
        <strain evidence="1">ICMP 23753</strain>
    </source>
</reference>
<gene>
    <name evidence="1" type="ORF">K3169_07915</name>
</gene>
<name>A0ABY6FIY7_9PSED</name>
<evidence type="ECO:0000313" key="1">
    <source>
        <dbReference type="EMBL" id="UXZ97799.1"/>
    </source>
</evidence>
<dbReference type="RefSeq" id="WP_049826975.1">
    <property type="nucleotide sequence ID" value="NZ_CP081201.1"/>
</dbReference>
<dbReference type="Proteomes" id="UP001063228">
    <property type="component" value="Chromosome"/>
</dbReference>
<organism evidence="1 2">
    <name type="scientific">Pseudomonas phytophila</name>
    <dbReference type="NCBI Taxonomy" id="2867264"/>
    <lineage>
        <taxon>Bacteria</taxon>
        <taxon>Pseudomonadati</taxon>
        <taxon>Pseudomonadota</taxon>
        <taxon>Gammaproteobacteria</taxon>
        <taxon>Pseudomonadales</taxon>
        <taxon>Pseudomonadaceae</taxon>
        <taxon>Pseudomonas</taxon>
    </lineage>
</organism>
<protein>
    <submittedName>
        <fullName evidence="1">Uncharacterized protein</fullName>
    </submittedName>
</protein>
<sequence length="168" mass="19578">MKSIRYVPLLLGLAVFPGLGFAGNPILDSLEEQYFGLERLGDEKLAKLKGTRLIADLSMPSVTTGMRYHYVSWKKFGNKGDYRSYNYLGDHHDNRYGFTYKWAGFAEPTNVAGDKWMADTSGNAQLWNKAQFEMVEYHYQVLDKNTRLPRELGFRESRWNRPMSTFRW</sequence>
<accession>A0ABY6FIY7</accession>
<dbReference type="EMBL" id="CP081201">
    <property type="protein sequence ID" value="UXZ97799.1"/>
    <property type="molecule type" value="Genomic_DNA"/>
</dbReference>
<proteinExistence type="predicted"/>